<accession>A0A1F5MGN5</accession>
<gene>
    <name evidence="1" type="ORF">A3I48_03575</name>
</gene>
<name>A0A1F5MGN5_9BACT</name>
<reference evidence="1 2" key="1">
    <citation type="journal article" date="2016" name="Nat. Commun.">
        <title>Thousands of microbial genomes shed light on interconnected biogeochemical processes in an aquifer system.</title>
        <authorList>
            <person name="Anantharaman K."/>
            <person name="Brown C.T."/>
            <person name="Hug L.A."/>
            <person name="Sharon I."/>
            <person name="Castelle C.J."/>
            <person name="Probst A.J."/>
            <person name="Thomas B.C."/>
            <person name="Singh A."/>
            <person name="Wilkins M.J."/>
            <person name="Karaoz U."/>
            <person name="Brodie E.L."/>
            <person name="Williams K.H."/>
            <person name="Hubbard S.S."/>
            <person name="Banfield J.F."/>
        </authorList>
    </citation>
    <scope>NUCLEOTIDE SEQUENCE [LARGE SCALE GENOMIC DNA]</scope>
</reference>
<comment type="caution">
    <text evidence="1">The sequence shown here is derived from an EMBL/GenBank/DDBJ whole genome shotgun (WGS) entry which is preliminary data.</text>
</comment>
<sequence length="310" mass="35043">MEESLQQNNNELDVIRAPSSVSFSHSDREQGPRLEAELLFSGGVAVLFRGKDRDYQIEIYRSGCTKDGFLGLPEYSGLEEIVRGLYLGIYPDRDRDLSIARMKQGLSHPRTILELVRYEGVPVGFGIFPRLLVSGEPVVYSSRAFELEHEGQGLGTHVLKEAIRLHQESLAKSHRSLRWGALMTQNALSVLTLQKIPMVEIDYPFRRLFSEDREAQSLMLGVHREVYLSSLSIDTTTGVSRGELRELGMNEAYRPNRDHQKAWAIHQRMVSLPPHGFGMNREAGDVVYVLFKLRKPNFADTSVAFLPEAA</sequence>
<dbReference type="AlphaFoldDB" id="A0A1F5MGN5"/>
<protein>
    <submittedName>
        <fullName evidence="1">Uncharacterized protein</fullName>
    </submittedName>
</protein>
<evidence type="ECO:0000313" key="1">
    <source>
        <dbReference type="EMBL" id="OGE64513.1"/>
    </source>
</evidence>
<evidence type="ECO:0000313" key="2">
    <source>
        <dbReference type="Proteomes" id="UP000178859"/>
    </source>
</evidence>
<proteinExistence type="predicted"/>
<organism evidence="1 2">
    <name type="scientific">Candidatus Daviesbacteria bacterium RIFCSPLOWO2_02_FULL_36_7</name>
    <dbReference type="NCBI Taxonomy" id="1797792"/>
    <lineage>
        <taxon>Bacteria</taxon>
        <taxon>Candidatus Daviesiibacteriota</taxon>
    </lineage>
</organism>
<dbReference type="Proteomes" id="UP000178859">
    <property type="component" value="Unassembled WGS sequence"/>
</dbReference>
<dbReference type="EMBL" id="MFDT01000058">
    <property type="protein sequence ID" value="OGE64513.1"/>
    <property type="molecule type" value="Genomic_DNA"/>
</dbReference>